<dbReference type="NCBIfam" id="TIGR02873">
    <property type="entry name" value="spore_ylxY"/>
    <property type="match status" value="1"/>
</dbReference>
<dbReference type="RefSeq" id="WP_380964845.1">
    <property type="nucleotide sequence ID" value="NZ_JBHTCO010000004.1"/>
</dbReference>
<feature type="domain" description="NodB homology" evidence="1">
    <location>
        <begin position="135"/>
        <end position="311"/>
    </location>
</feature>
<dbReference type="SUPFAM" id="SSF88713">
    <property type="entry name" value="Glycoside hydrolase/deacetylase"/>
    <property type="match status" value="1"/>
</dbReference>
<dbReference type="PANTHER" id="PTHR10587:SF80">
    <property type="entry name" value="CHITOOLIGOSACCHARIDE DEACETYLASE"/>
    <property type="match status" value="1"/>
</dbReference>
<dbReference type="InterPro" id="IPR050248">
    <property type="entry name" value="Polysacc_deacetylase_ArnD"/>
</dbReference>
<accession>A0ABW2PZE3</accession>
<dbReference type="InterPro" id="IPR002509">
    <property type="entry name" value="NODB_dom"/>
</dbReference>
<dbReference type="CDD" id="cd10950">
    <property type="entry name" value="CE4_BsYlxY_like"/>
    <property type="match status" value="1"/>
</dbReference>
<evidence type="ECO:0000259" key="1">
    <source>
        <dbReference type="PROSITE" id="PS51677"/>
    </source>
</evidence>
<dbReference type="InterPro" id="IPR011330">
    <property type="entry name" value="Glyco_hydro/deAcase_b/a-brl"/>
</dbReference>
<comment type="caution">
    <text evidence="2">The sequence shown here is derived from an EMBL/GenBank/DDBJ whole genome shotgun (WGS) entry which is preliminary data.</text>
</comment>
<keyword evidence="3" id="KW-1185">Reference proteome</keyword>
<organism evidence="2 3">
    <name type="scientific">Scopulibacillus cellulosilyticus</name>
    <dbReference type="NCBI Taxonomy" id="2665665"/>
    <lineage>
        <taxon>Bacteria</taxon>
        <taxon>Bacillati</taxon>
        <taxon>Bacillota</taxon>
        <taxon>Bacilli</taxon>
        <taxon>Bacillales</taxon>
        <taxon>Sporolactobacillaceae</taxon>
        <taxon>Scopulibacillus</taxon>
    </lineage>
</organism>
<dbReference type="Proteomes" id="UP001596505">
    <property type="component" value="Unassembled WGS sequence"/>
</dbReference>
<evidence type="ECO:0000313" key="2">
    <source>
        <dbReference type="EMBL" id="MFC7392596.1"/>
    </source>
</evidence>
<gene>
    <name evidence="2" type="ORF">ACFQRG_06315</name>
</gene>
<dbReference type="PROSITE" id="PS51677">
    <property type="entry name" value="NODB"/>
    <property type="match status" value="1"/>
</dbReference>
<proteinExistence type="predicted"/>
<dbReference type="EMBL" id="JBHTCO010000004">
    <property type="protein sequence ID" value="MFC7392596.1"/>
    <property type="molecule type" value="Genomic_DNA"/>
</dbReference>
<reference evidence="3" key="1">
    <citation type="journal article" date="2019" name="Int. J. Syst. Evol. Microbiol.">
        <title>The Global Catalogue of Microorganisms (GCM) 10K type strain sequencing project: providing services to taxonomists for standard genome sequencing and annotation.</title>
        <authorList>
            <consortium name="The Broad Institute Genomics Platform"/>
            <consortium name="The Broad Institute Genome Sequencing Center for Infectious Disease"/>
            <person name="Wu L."/>
            <person name="Ma J."/>
        </authorList>
    </citation>
    <scope>NUCLEOTIDE SEQUENCE [LARGE SCALE GENOMIC DNA]</scope>
    <source>
        <strain evidence="3">CGMCC 1.16305</strain>
    </source>
</reference>
<sequence>MKKQKWHFIVFVCLLMLTFNTIMRNPYMNVFFSSESIPAAAPVISTKNVDQPLIKKIEAFAKTHEIKPVDAAVDRVWKATPGYNGLAVDINASYQKMKAKHKFNKDDVVYKEVPPKKKLNDLPPSPIYRGNPQKPMVALLINVAWGNEYLPKILKVLNKYDIKATFFLDGSWVKKYPDLAMMISEEGHEIGNHAYSHPDLKQSSKQETYKELKKTNDVIEATLDVKPKWFAPPSGSFTQQTVDVAHKLDMKTILWTVDTVDWKKPPTMEMVRRVVPKTTAGTMILMHPTKPVAEGLEQMINGIEEKGYRFGTVSELMSEKRIGSFENNK</sequence>
<protein>
    <submittedName>
        <fullName evidence="2">Polysaccharide deacetylase family protein</fullName>
    </submittedName>
</protein>
<dbReference type="PANTHER" id="PTHR10587">
    <property type="entry name" value="GLYCOSYL TRANSFERASE-RELATED"/>
    <property type="match status" value="1"/>
</dbReference>
<dbReference type="InterPro" id="IPR014228">
    <property type="entry name" value="Spore_polysacc_deacetyl_YlxY"/>
</dbReference>
<name>A0ABW2PZE3_9BACL</name>
<evidence type="ECO:0000313" key="3">
    <source>
        <dbReference type="Proteomes" id="UP001596505"/>
    </source>
</evidence>
<dbReference type="Pfam" id="PF01522">
    <property type="entry name" value="Polysacc_deac_1"/>
    <property type="match status" value="1"/>
</dbReference>
<dbReference type="Gene3D" id="3.20.20.370">
    <property type="entry name" value="Glycoside hydrolase/deacetylase"/>
    <property type="match status" value="1"/>
</dbReference>